<dbReference type="Proteomes" id="UP000052022">
    <property type="component" value="Unassembled WGS sequence"/>
</dbReference>
<accession>A0A0P1GMP0</accession>
<feature type="domain" description="PA14" evidence="2">
    <location>
        <begin position="35"/>
        <end position="189"/>
    </location>
</feature>
<evidence type="ECO:0000313" key="4">
    <source>
        <dbReference type="Proteomes" id="UP000052022"/>
    </source>
</evidence>
<organism evidence="3 4">
    <name type="scientific">Tritonibacter multivorans</name>
    <dbReference type="NCBI Taxonomy" id="928856"/>
    <lineage>
        <taxon>Bacteria</taxon>
        <taxon>Pseudomonadati</taxon>
        <taxon>Pseudomonadota</taxon>
        <taxon>Alphaproteobacteria</taxon>
        <taxon>Rhodobacterales</taxon>
        <taxon>Paracoccaceae</taxon>
        <taxon>Tritonibacter</taxon>
    </lineage>
</organism>
<dbReference type="InterPro" id="IPR011658">
    <property type="entry name" value="PA14_dom"/>
</dbReference>
<name>A0A0P1GMP0_9RHOB</name>
<dbReference type="EMBL" id="CYSD01000018">
    <property type="protein sequence ID" value="CUH77170.1"/>
    <property type="molecule type" value="Genomic_DNA"/>
</dbReference>
<sequence length="189" mass="20507">MFRKTFATAIFGVICAGASLAAPLKLTPADPQPSGLKPGLSVRYAYPSDVKNLRGAERALERKSEAGPPLAGLDYRDTDIGQKVLTSKRDENVAADIRGFVKFDAPGIYTIDFLTNDGLRAQVGGQVVGEYDGRQPCEETYAVEVEVPAAGWYPLEALYFQRTKTACLHMRAGPAGKRPNWMPDTAFGH</sequence>
<dbReference type="STRING" id="928856.SAMN04488049_11536"/>
<evidence type="ECO:0000259" key="2">
    <source>
        <dbReference type="PROSITE" id="PS51820"/>
    </source>
</evidence>
<dbReference type="InterPro" id="IPR037524">
    <property type="entry name" value="PA14/GLEYA"/>
</dbReference>
<evidence type="ECO:0000256" key="1">
    <source>
        <dbReference type="SAM" id="SignalP"/>
    </source>
</evidence>
<dbReference type="OrthoDB" id="7722285at2"/>
<proteinExistence type="predicted"/>
<feature type="signal peptide" evidence="1">
    <location>
        <begin position="1"/>
        <end position="21"/>
    </location>
</feature>
<gene>
    <name evidence="3" type="ORF">TRM7557_01242</name>
</gene>
<keyword evidence="4" id="KW-1185">Reference proteome</keyword>
<feature type="chain" id="PRO_5006063592" description="PA14 domain-containing protein" evidence="1">
    <location>
        <begin position="22"/>
        <end position="189"/>
    </location>
</feature>
<keyword evidence="1" id="KW-0732">Signal</keyword>
<dbReference type="RefSeq" id="WP_058289352.1">
    <property type="nucleotide sequence ID" value="NZ_CYSD01000018.1"/>
</dbReference>
<dbReference type="AlphaFoldDB" id="A0A0P1GMP0"/>
<evidence type="ECO:0000313" key="3">
    <source>
        <dbReference type="EMBL" id="CUH77170.1"/>
    </source>
</evidence>
<protein>
    <recommendedName>
        <fullName evidence="2">PA14 domain-containing protein</fullName>
    </recommendedName>
</protein>
<dbReference type="PROSITE" id="PS51820">
    <property type="entry name" value="PA14"/>
    <property type="match status" value="1"/>
</dbReference>
<reference evidence="3 4" key="1">
    <citation type="submission" date="2015-09" db="EMBL/GenBank/DDBJ databases">
        <authorList>
            <consortium name="Swine Surveillance"/>
        </authorList>
    </citation>
    <scope>NUCLEOTIDE SEQUENCE [LARGE SCALE GENOMIC DNA]</scope>
    <source>
        <strain evidence="3 4">CECT 7557</strain>
    </source>
</reference>
<dbReference type="Pfam" id="PF07691">
    <property type="entry name" value="PA14"/>
    <property type="match status" value="1"/>
</dbReference>